<dbReference type="RefSeq" id="WP_280763348.1">
    <property type="nucleotide sequence ID" value="NZ_JARXVC010000018.1"/>
</dbReference>
<protein>
    <submittedName>
        <fullName evidence="1">Uncharacterized protein</fullName>
    </submittedName>
</protein>
<dbReference type="EMBL" id="JARXVC010000018">
    <property type="protein sequence ID" value="MDH6284105.1"/>
    <property type="molecule type" value="Genomic_DNA"/>
</dbReference>
<keyword evidence="2" id="KW-1185">Reference proteome</keyword>
<proteinExistence type="predicted"/>
<organism evidence="1 2">
    <name type="scientific">Prescottella agglutinans</name>
    <dbReference type="NCBI Taxonomy" id="1644129"/>
    <lineage>
        <taxon>Bacteria</taxon>
        <taxon>Bacillati</taxon>
        <taxon>Actinomycetota</taxon>
        <taxon>Actinomycetes</taxon>
        <taxon>Mycobacteriales</taxon>
        <taxon>Nocardiaceae</taxon>
        <taxon>Prescottella</taxon>
    </lineage>
</organism>
<reference evidence="1 2" key="1">
    <citation type="submission" date="2023-04" db="EMBL/GenBank/DDBJ databases">
        <title>Forest soil microbial communities from Buena Vista Peninsula, Colon Province, Panama.</title>
        <authorList>
            <person name="Bouskill N."/>
        </authorList>
    </citation>
    <scope>NUCLEOTIDE SEQUENCE [LARGE SCALE GENOMIC DNA]</scope>
    <source>
        <strain evidence="1 2">CFH S0262</strain>
    </source>
</reference>
<gene>
    <name evidence="1" type="ORF">M2280_005357</name>
</gene>
<dbReference type="Proteomes" id="UP001160334">
    <property type="component" value="Unassembled WGS sequence"/>
</dbReference>
<evidence type="ECO:0000313" key="2">
    <source>
        <dbReference type="Proteomes" id="UP001160334"/>
    </source>
</evidence>
<name>A0ABT6MJL5_9NOCA</name>
<evidence type="ECO:0000313" key="1">
    <source>
        <dbReference type="EMBL" id="MDH6284105.1"/>
    </source>
</evidence>
<comment type="caution">
    <text evidence="1">The sequence shown here is derived from an EMBL/GenBank/DDBJ whole genome shotgun (WGS) entry which is preliminary data.</text>
</comment>
<sequence length="88" mass="10379">MLPGYGEDREDDQQEQLIDEIVARVLTSFQESASSDERLELQRAKPSIPRDIDRALLLDASDVMQKYDLDEGIRYRLRARFWEKYDEA</sequence>
<accession>A0ABT6MJL5</accession>